<protein>
    <recommendedName>
        <fullName evidence="3">SOCS box domain-containing protein</fullName>
    </recommendedName>
</protein>
<keyword evidence="2" id="KW-1185">Reference proteome</keyword>
<proteinExistence type="predicted"/>
<dbReference type="Pfam" id="PF12796">
    <property type="entry name" value="Ank_2"/>
    <property type="match status" value="1"/>
</dbReference>
<comment type="caution">
    <text evidence="1">The sequence shown here is derived from an EMBL/GenBank/DDBJ whole genome shotgun (WGS) entry which is preliminary data.</text>
</comment>
<organism evidence="1 2">
    <name type="scientific">Cotesia congregata</name>
    <name type="common">Parasitoid wasp</name>
    <name type="synonym">Apanteles congregatus</name>
    <dbReference type="NCBI Taxonomy" id="51543"/>
    <lineage>
        <taxon>Eukaryota</taxon>
        <taxon>Metazoa</taxon>
        <taxon>Ecdysozoa</taxon>
        <taxon>Arthropoda</taxon>
        <taxon>Hexapoda</taxon>
        <taxon>Insecta</taxon>
        <taxon>Pterygota</taxon>
        <taxon>Neoptera</taxon>
        <taxon>Endopterygota</taxon>
        <taxon>Hymenoptera</taxon>
        <taxon>Apocrita</taxon>
        <taxon>Ichneumonoidea</taxon>
        <taxon>Braconidae</taxon>
        <taxon>Microgastrinae</taxon>
        <taxon>Cotesia</taxon>
    </lineage>
</organism>
<evidence type="ECO:0008006" key="3">
    <source>
        <dbReference type="Google" id="ProtNLM"/>
    </source>
</evidence>
<evidence type="ECO:0000313" key="2">
    <source>
        <dbReference type="Proteomes" id="UP000786811"/>
    </source>
</evidence>
<dbReference type="AlphaFoldDB" id="A0A8J2HAA4"/>
<reference evidence="1" key="1">
    <citation type="submission" date="2021-04" db="EMBL/GenBank/DDBJ databases">
        <authorList>
            <person name="Chebbi M.A.C M."/>
        </authorList>
    </citation>
    <scope>NUCLEOTIDE SEQUENCE</scope>
</reference>
<dbReference type="InterPro" id="IPR002110">
    <property type="entry name" value="Ankyrin_rpt"/>
</dbReference>
<evidence type="ECO:0000313" key="1">
    <source>
        <dbReference type="EMBL" id="CAG5090225.1"/>
    </source>
</evidence>
<accession>A0A8J2HAA4</accession>
<name>A0A8J2HAA4_COTCN</name>
<dbReference type="Proteomes" id="UP000786811">
    <property type="component" value="Unassembled WGS sequence"/>
</dbReference>
<dbReference type="InterPro" id="IPR036770">
    <property type="entry name" value="Ankyrin_rpt-contain_sf"/>
</dbReference>
<gene>
    <name evidence="1" type="ORF">HICCMSTLAB_LOCUS5542</name>
</gene>
<dbReference type="EMBL" id="CAJNRD030001119">
    <property type="protein sequence ID" value="CAG5090225.1"/>
    <property type="molecule type" value="Genomic_DNA"/>
</dbReference>
<dbReference type="Gene3D" id="1.25.40.20">
    <property type="entry name" value="Ankyrin repeat-containing domain"/>
    <property type="match status" value="1"/>
</dbReference>
<sequence>MVDELLARKVNLKATTTSVPPPLQFAVEGCRMTSVQKLLAAGADVNHYYGPDEDLPLVRAINNLRPDMIKLLIRHVTEPSEGWITTPLMSACHAKAPRSIEFLINLPNIDISKVNNKNETCLFMNVNGLDAAGLELILNTNIECRGILDKDAETGPIQAECFREVQLMMNTYEPSINWSFFRILRVSQHLLTLRFKNIQVPAGNEEELIENFPIYGRMLAFHMKKALQRKVLFEQAEEVLLVIFRKLLPATVINEIIFFLTNYDLYKLKE</sequence>
<dbReference type="SUPFAM" id="SSF48403">
    <property type="entry name" value="Ankyrin repeat"/>
    <property type="match status" value="1"/>
</dbReference>